<keyword evidence="1" id="KW-0472">Membrane</keyword>
<dbReference type="PANTHER" id="PTHR34219:SF1">
    <property type="entry name" value="PEPSY DOMAIN-CONTAINING PROTEIN"/>
    <property type="match status" value="1"/>
</dbReference>
<name>A0A4P6WU17_HYDPS</name>
<dbReference type="AlphaFoldDB" id="A0A4P6WU17"/>
<dbReference type="Proteomes" id="UP000293912">
    <property type="component" value="Chromosome"/>
</dbReference>
<keyword evidence="1" id="KW-0812">Transmembrane</keyword>
<evidence type="ECO:0000313" key="2">
    <source>
        <dbReference type="EMBL" id="QBM26947.1"/>
    </source>
</evidence>
<keyword evidence="3" id="KW-1185">Reference proteome</keyword>
<feature type="transmembrane region" description="Helical" evidence="1">
    <location>
        <begin position="26"/>
        <end position="51"/>
    </location>
</feature>
<organism evidence="2 3">
    <name type="scientific">Hydrogenophaga pseudoflava</name>
    <name type="common">Pseudomonas carboxydoflava</name>
    <dbReference type="NCBI Taxonomy" id="47421"/>
    <lineage>
        <taxon>Bacteria</taxon>
        <taxon>Pseudomonadati</taxon>
        <taxon>Pseudomonadota</taxon>
        <taxon>Betaproteobacteria</taxon>
        <taxon>Burkholderiales</taxon>
        <taxon>Comamonadaceae</taxon>
        <taxon>Hydrogenophaga</taxon>
    </lineage>
</organism>
<feature type="transmembrane region" description="Helical" evidence="1">
    <location>
        <begin position="154"/>
        <end position="174"/>
    </location>
</feature>
<feature type="transmembrane region" description="Helical" evidence="1">
    <location>
        <begin position="381"/>
        <end position="403"/>
    </location>
</feature>
<keyword evidence="1" id="KW-1133">Transmembrane helix</keyword>
<feature type="transmembrane region" description="Helical" evidence="1">
    <location>
        <begin position="204"/>
        <end position="226"/>
    </location>
</feature>
<protein>
    <recommendedName>
        <fullName evidence="4">PepSY-associated TM helix</fullName>
    </recommendedName>
</protein>
<dbReference type="EMBL" id="CP037867">
    <property type="protein sequence ID" value="QBM26947.1"/>
    <property type="molecule type" value="Genomic_DNA"/>
</dbReference>
<sequence>MNLQKPPMPPTTPPTLGKFHMLAWRWHFYAGLCVVPFLTMLAVTGLVMVFFTGFQHRLGLNIDVQPQATSVPVGAMAQAVLAQRPGAQLKEVVAPKSDTRPAWFVVTADGRDEAVAANPYTGELLRTVDKERTVFAWAEKIHGTLLLGDLGDRLIEIAAGLGIVLIVTGAYMAWPRGGQGWTRVLLPDLSARGRSAWKSLHVSVAFWGGLVLAFFLLTGLAWAGIWGGHFVQPWGSFPAIKWDDVPKSDATHAALATPGLKEVPWGLEQTPMPASGSSAGRPGIPAGQPVNLDTVDAYARSIGFGGQFHIAVPQDDTGVFSISADSMSGDLSDPTGDRFVHLDQYTGRVLAEAAFADYSPMAKLMAVGIALHQGDMGLWSAWANVLFCLAVLFLCVSGIVMWWKRRPANAGRLVAPRAPADAALWKTGAVVMLAVALAFPLSGAVLVAVLLLDGLLISRIPALKQRLN</sequence>
<dbReference type="InterPro" id="IPR005625">
    <property type="entry name" value="PepSY-ass_TM"/>
</dbReference>
<dbReference type="PANTHER" id="PTHR34219">
    <property type="entry name" value="IRON-REGULATED INNER MEMBRANE PROTEIN-RELATED"/>
    <property type="match status" value="1"/>
</dbReference>
<reference evidence="2 3" key="1">
    <citation type="submission" date="2019-03" db="EMBL/GenBank/DDBJ databases">
        <authorList>
            <person name="Sebastian G."/>
            <person name="Baumann P."/>
            <person name="Ruckert C."/>
            <person name="Kalinowski J."/>
            <person name="Nebel B."/>
            <person name="Takors R."/>
            <person name="Blombach B."/>
        </authorList>
    </citation>
    <scope>NUCLEOTIDE SEQUENCE [LARGE SCALE GENOMIC DNA]</scope>
    <source>
        <strain evidence="2 3">DSM 1084</strain>
    </source>
</reference>
<dbReference type="Pfam" id="PF03929">
    <property type="entry name" value="PepSY_TM"/>
    <property type="match status" value="1"/>
</dbReference>
<dbReference type="KEGG" id="hpse:HPF_04580"/>
<accession>A0A4P6WU17</accession>
<proteinExistence type="predicted"/>
<evidence type="ECO:0008006" key="4">
    <source>
        <dbReference type="Google" id="ProtNLM"/>
    </source>
</evidence>
<feature type="transmembrane region" description="Helical" evidence="1">
    <location>
        <begin position="423"/>
        <end position="456"/>
    </location>
</feature>
<gene>
    <name evidence="2" type="ORF">HPF_04580</name>
</gene>
<evidence type="ECO:0000256" key="1">
    <source>
        <dbReference type="SAM" id="Phobius"/>
    </source>
</evidence>
<evidence type="ECO:0000313" key="3">
    <source>
        <dbReference type="Proteomes" id="UP000293912"/>
    </source>
</evidence>